<feature type="domain" description="Lcl C-terminal" evidence="1">
    <location>
        <begin position="255"/>
        <end position="387"/>
    </location>
</feature>
<keyword evidence="3" id="KW-1185">Reference proteome</keyword>
<organism evidence="2 3">
    <name type="scientific">Leptospira kobayashii</name>
    <dbReference type="NCBI Taxonomy" id="1917830"/>
    <lineage>
        <taxon>Bacteria</taxon>
        <taxon>Pseudomonadati</taxon>
        <taxon>Spirochaetota</taxon>
        <taxon>Spirochaetia</taxon>
        <taxon>Leptospirales</taxon>
        <taxon>Leptospiraceae</taxon>
        <taxon>Leptospira</taxon>
    </lineage>
</organism>
<reference evidence="2 3" key="1">
    <citation type="submission" date="2021-08" db="EMBL/GenBank/DDBJ databases">
        <title>Complete genome sequence of Leptospira kobayashii strain E30.</title>
        <authorList>
            <person name="Nakao R."/>
            <person name="Nakamura S."/>
            <person name="Masuzawa T."/>
            <person name="Koizumi N."/>
        </authorList>
    </citation>
    <scope>NUCLEOTIDE SEQUENCE [LARGE SCALE GENOMIC DNA]</scope>
    <source>
        <strain evidence="2 3">E30</strain>
    </source>
</reference>
<dbReference type="Pfam" id="PF07603">
    <property type="entry name" value="Lcl_C"/>
    <property type="match status" value="2"/>
</dbReference>
<dbReference type="Proteomes" id="UP000245263">
    <property type="component" value="Chromosome 1"/>
</dbReference>
<evidence type="ECO:0000313" key="2">
    <source>
        <dbReference type="EMBL" id="BDA77560.1"/>
    </source>
</evidence>
<protein>
    <recommendedName>
        <fullName evidence="1">Lcl C-terminal domain-containing protein</fullName>
    </recommendedName>
</protein>
<dbReference type="PANTHER" id="PTHR35812:SF1">
    <property type="entry name" value="LIPOPROTEIN"/>
    <property type="match status" value="1"/>
</dbReference>
<dbReference type="PANTHER" id="PTHR35812">
    <property type="entry name" value="LIPOPROTEIN"/>
    <property type="match status" value="1"/>
</dbReference>
<dbReference type="InterPro" id="IPR011460">
    <property type="entry name" value="Lcl_C"/>
</dbReference>
<accession>A0ABN6KAI7</accession>
<sequence length="391" mass="41588">MDSGVSVSSLGSLTKPESGAFVPLKFGSQTVVLKVVSSSGSENNYSFTLNNSNSIKLIRSGAVNCYNANSTITCGTDPAFPLQDAQAQGLSRIRSFTGPTTNSGYASDYITIDNGSGLTWKSCLDGPTGATCTGSFIFNTQSQAPISCGALNSANSGQGYAGYKDWRVPNFQELLSIVNVANSPAAIDTSSFPNWYHASVPVWTDEVSPLNTTNYGAVLFAFGSLAPRDKNNTGLTACVRGNQLQYTQFSDNQDGTIREFRSGLLWQKCANGLSGTDCSGGSASSLDWSGALVYCDSLTLGGRSDWRLPNVLEALSLMRFDVSASSAYIDNTFFPNTPFTNGSGDLFHSSTSWTLNPTNNLQVRYNELNQMAANNKTSPVVSRVRCVAGPD</sequence>
<proteinExistence type="predicted"/>
<evidence type="ECO:0000259" key="1">
    <source>
        <dbReference type="Pfam" id="PF07603"/>
    </source>
</evidence>
<feature type="domain" description="Lcl C-terminal" evidence="1">
    <location>
        <begin position="111"/>
        <end position="240"/>
    </location>
</feature>
<gene>
    <name evidence="2" type="ORF">LPTSP3_g04900</name>
</gene>
<name>A0ABN6KAI7_9LEPT</name>
<dbReference type="EMBL" id="AP025028">
    <property type="protein sequence ID" value="BDA77560.1"/>
    <property type="molecule type" value="Genomic_DNA"/>
</dbReference>
<evidence type="ECO:0000313" key="3">
    <source>
        <dbReference type="Proteomes" id="UP000245263"/>
    </source>
</evidence>